<dbReference type="Gene3D" id="3.40.50.10190">
    <property type="entry name" value="BRCT domain"/>
    <property type="match status" value="1"/>
</dbReference>
<dbReference type="GO" id="GO:0003677">
    <property type="term" value="F:DNA binding"/>
    <property type="evidence" value="ECO:0007669"/>
    <property type="project" value="InterPro"/>
</dbReference>
<dbReference type="InterPro" id="IPR036420">
    <property type="entry name" value="BRCT_dom_sf"/>
</dbReference>
<dbReference type="GO" id="GO:0045004">
    <property type="term" value="P:DNA replication proofreading"/>
    <property type="evidence" value="ECO:0007669"/>
    <property type="project" value="TreeGrafter"/>
</dbReference>
<dbReference type="PANTHER" id="PTHR30231">
    <property type="entry name" value="DNA POLYMERASE III SUBUNIT EPSILON"/>
    <property type="match status" value="1"/>
</dbReference>
<dbReference type="Pfam" id="PF00929">
    <property type="entry name" value="RNase_T"/>
    <property type="match status" value="1"/>
</dbReference>
<accession>A0A1H9P456</accession>
<organism evidence="3 4">
    <name type="scientific">Parafannyhessea umbonata</name>
    <dbReference type="NCBI Taxonomy" id="604330"/>
    <lineage>
        <taxon>Bacteria</taxon>
        <taxon>Bacillati</taxon>
        <taxon>Actinomycetota</taxon>
        <taxon>Coriobacteriia</taxon>
        <taxon>Coriobacteriales</taxon>
        <taxon>Atopobiaceae</taxon>
        <taxon>Parafannyhessea</taxon>
    </lineage>
</organism>
<dbReference type="PANTHER" id="PTHR30231:SF41">
    <property type="entry name" value="DNA POLYMERASE III SUBUNIT EPSILON"/>
    <property type="match status" value="1"/>
</dbReference>
<keyword evidence="3" id="KW-0269">Exonuclease</keyword>
<dbReference type="SUPFAM" id="SSF52113">
    <property type="entry name" value="BRCT domain"/>
    <property type="match status" value="1"/>
</dbReference>
<dbReference type="GO" id="GO:0008408">
    <property type="term" value="F:3'-5' exonuclease activity"/>
    <property type="evidence" value="ECO:0007669"/>
    <property type="project" value="TreeGrafter"/>
</dbReference>
<dbReference type="InterPro" id="IPR036397">
    <property type="entry name" value="RNaseH_sf"/>
</dbReference>
<evidence type="ECO:0000313" key="5">
    <source>
        <dbReference type="Proteomes" id="UP000199135"/>
    </source>
</evidence>
<dbReference type="InterPro" id="IPR012337">
    <property type="entry name" value="RNaseH-like_sf"/>
</dbReference>
<keyword evidence="5" id="KW-1185">Reference proteome</keyword>
<reference evidence="4 5" key="2">
    <citation type="submission" date="2016-10" db="EMBL/GenBank/DDBJ databases">
        <authorList>
            <person name="Varghese N."/>
            <person name="Submissions S."/>
        </authorList>
    </citation>
    <scope>NUCLEOTIDE SEQUENCE [LARGE SCALE GENOMIC DNA]</scope>
    <source>
        <strain evidence="4">KHGC19</strain>
        <strain evidence="2 5">WCP15</strain>
    </source>
</reference>
<gene>
    <name evidence="3" type="ORF">SAMN05216446_0806</name>
    <name evidence="2" type="ORF">SAMN05216447_10291</name>
</gene>
<dbReference type="RefSeq" id="WP_159443984.1">
    <property type="nucleotide sequence ID" value="NZ_FNWT01000002.1"/>
</dbReference>
<dbReference type="NCBIfam" id="TIGR00573">
    <property type="entry name" value="dnaq"/>
    <property type="match status" value="1"/>
</dbReference>
<dbReference type="Proteomes" id="UP000199135">
    <property type="component" value="Unassembled WGS sequence"/>
</dbReference>
<keyword evidence="3" id="KW-0540">Nuclease</keyword>
<dbReference type="Proteomes" id="UP000199128">
    <property type="component" value="Unassembled WGS sequence"/>
</dbReference>
<dbReference type="SUPFAM" id="SSF53098">
    <property type="entry name" value="Ribonuclease H-like"/>
    <property type="match status" value="1"/>
</dbReference>
<proteinExistence type="predicted"/>
<dbReference type="AlphaFoldDB" id="A0A1H9P456"/>
<reference evidence="3" key="1">
    <citation type="submission" date="2016-10" db="EMBL/GenBank/DDBJ databases">
        <authorList>
            <person name="de Groot N.N."/>
        </authorList>
    </citation>
    <scope>NUCLEOTIDE SEQUENCE [LARGE SCALE GENOMIC DNA]</scope>
    <source>
        <strain evidence="3">KHGC19</strain>
    </source>
</reference>
<evidence type="ECO:0000313" key="3">
    <source>
        <dbReference type="EMBL" id="SER42996.1"/>
    </source>
</evidence>
<feature type="domain" description="Exonuclease" evidence="1">
    <location>
        <begin position="19"/>
        <end position="186"/>
    </location>
</feature>
<evidence type="ECO:0000313" key="2">
    <source>
        <dbReference type="EMBL" id="SEH42532.1"/>
    </source>
</evidence>
<evidence type="ECO:0000313" key="4">
    <source>
        <dbReference type="Proteomes" id="UP000199128"/>
    </source>
</evidence>
<dbReference type="Gene3D" id="3.30.420.10">
    <property type="entry name" value="Ribonuclease H-like superfamily/Ribonuclease H"/>
    <property type="match status" value="1"/>
</dbReference>
<dbReference type="GO" id="GO:0005829">
    <property type="term" value="C:cytosol"/>
    <property type="evidence" value="ECO:0007669"/>
    <property type="project" value="TreeGrafter"/>
</dbReference>
<name>A0A1H9P456_9ACTN</name>
<dbReference type="CDD" id="cd06127">
    <property type="entry name" value="DEDDh"/>
    <property type="match status" value="1"/>
</dbReference>
<keyword evidence="3" id="KW-0378">Hydrolase</keyword>
<evidence type="ECO:0000259" key="1">
    <source>
        <dbReference type="SMART" id="SM00479"/>
    </source>
</evidence>
<sequence length="290" mass="31977">MPYSIRRYETVNARSLPRSYVCYDLETTGLGSDCRIIEVGAVRVIDGYEDEVFSSFVALPEGMCVSPGAYAVNHISDQMLVGAPTEAEVYAAFLDFVGELPLVGQNIVSFDNPFMDRAAERLGMPRVTQNGSHDTMVLYRRLVGRPSNLNAICAYYGIQNEEAHRAWADARATSDCYQAIIRDAASRSVDARDLSAEPIAHELDGQLLCFTGNTFEFPKRDCEILALEHGGKLHNGVTKRVTLLVDLEGRESAKVRKARQYGTAIVSGAAFLKMIGLAPEDLRRPPVLPR</sequence>
<protein>
    <submittedName>
        <fullName evidence="3">Exonuclease, DNA polymerase III, epsilon subunit family</fullName>
    </submittedName>
</protein>
<dbReference type="GO" id="GO:0003887">
    <property type="term" value="F:DNA-directed DNA polymerase activity"/>
    <property type="evidence" value="ECO:0007669"/>
    <property type="project" value="InterPro"/>
</dbReference>
<dbReference type="EMBL" id="FNWT01000002">
    <property type="protein sequence ID" value="SEH42532.1"/>
    <property type="molecule type" value="Genomic_DNA"/>
</dbReference>
<dbReference type="InterPro" id="IPR013520">
    <property type="entry name" value="Ribonucl_H"/>
</dbReference>
<dbReference type="InterPro" id="IPR006054">
    <property type="entry name" value="DnaQ"/>
</dbReference>
<dbReference type="SMART" id="SM00479">
    <property type="entry name" value="EXOIII"/>
    <property type="match status" value="1"/>
</dbReference>
<dbReference type="EMBL" id="FOGP01000002">
    <property type="protein sequence ID" value="SER42996.1"/>
    <property type="molecule type" value="Genomic_DNA"/>
</dbReference>